<proteinExistence type="predicted"/>
<sequence length="159" mass="17647">MERFEQEIAEIKATASLSQLDSQASVQTSTSTSSDILLDLQHVFNELANQAKRADSDLEVKVTGGSTPGMTAGFLNSHFNTPRFIVKTQFTGDTVQLNVTDGDWQEAGNQHGLWGNWVDESVVYHGKFDDVLIRSALEKAFLTWYKHIRLNDSPGIPMS</sequence>
<keyword evidence="2" id="KW-1185">Reference proteome</keyword>
<evidence type="ECO:0000313" key="1">
    <source>
        <dbReference type="EMBL" id="WAH36398.1"/>
    </source>
</evidence>
<dbReference type="EMBL" id="CP104064">
    <property type="protein sequence ID" value="WAH36398.1"/>
    <property type="molecule type" value="Genomic_DNA"/>
</dbReference>
<dbReference type="RefSeq" id="WP_268043734.1">
    <property type="nucleotide sequence ID" value="NZ_CP104064.1"/>
</dbReference>
<name>A0ABY6Z0J8_9BACL</name>
<protein>
    <submittedName>
        <fullName evidence="1">Uncharacterized protein</fullName>
    </submittedName>
</protein>
<accession>A0ABY6Z0J8</accession>
<dbReference type="Proteomes" id="UP001164803">
    <property type="component" value="Chromosome"/>
</dbReference>
<evidence type="ECO:0000313" key="2">
    <source>
        <dbReference type="Proteomes" id="UP001164803"/>
    </source>
</evidence>
<gene>
    <name evidence="1" type="ORF">NZD86_19585</name>
</gene>
<organism evidence="1 2">
    <name type="scientific">Alicyclobacillus dauci</name>
    <dbReference type="NCBI Taxonomy" id="1475485"/>
    <lineage>
        <taxon>Bacteria</taxon>
        <taxon>Bacillati</taxon>
        <taxon>Bacillota</taxon>
        <taxon>Bacilli</taxon>
        <taxon>Bacillales</taxon>
        <taxon>Alicyclobacillaceae</taxon>
        <taxon>Alicyclobacillus</taxon>
    </lineage>
</organism>
<reference evidence="1" key="1">
    <citation type="submission" date="2022-08" db="EMBL/GenBank/DDBJ databases">
        <title>Alicyclobacillus dauci DSM2870, complete genome.</title>
        <authorList>
            <person name="Wang Q."/>
            <person name="Cai R."/>
            <person name="Wang Z."/>
        </authorList>
    </citation>
    <scope>NUCLEOTIDE SEQUENCE</scope>
    <source>
        <strain evidence="1">DSM 28700</strain>
    </source>
</reference>